<evidence type="ECO:0000313" key="2">
    <source>
        <dbReference type="EMBL" id="CAG9327292.1"/>
    </source>
</evidence>
<protein>
    <submittedName>
        <fullName evidence="2">Uncharacterized protein</fullName>
    </submittedName>
</protein>
<evidence type="ECO:0000256" key="1">
    <source>
        <dbReference type="SAM" id="SignalP"/>
    </source>
</evidence>
<gene>
    <name evidence="2" type="ORF">BSTOLATCC_MIC43332</name>
</gene>
<proteinExistence type="predicted"/>
<name>A0AAU9JRY0_9CILI</name>
<comment type="caution">
    <text evidence="2">The sequence shown here is derived from an EMBL/GenBank/DDBJ whole genome shotgun (WGS) entry which is preliminary data.</text>
</comment>
<dbReference type="EMBL" id="CAJZBQ010000043">
    <property type="protein sequence ID" value="CAG9327292.1"/>
    <property type="molecule type" value="Genomic_DNA"/>
</dbReference>
<keyword evidence="1" id="KW-0732">Signal</keyword>
<evidence type="ECO:0000313" key="3">
    <source>
        <dbReference type="Proteomes" id="UP001162131"/>
    </source>
</evidence>
<accession>A0AAU9JRY0</accession>
<feature type="chain" id="PRO_5043560793" evidence="1">
    <location>
        <begin position="17"/>
        <end position="115"/>
    </location>
</feature>
<feature type="signal peptide" evidence="1">
    <location>
        <begin position="1"/>
        <end position="16"/>
    </location>
</feature>
<dbReference type="Proteomes" id="UP001162131">
    <property type="component" value="Unassembled WGS sequence"/>
</dbReference>
<sequence>MKGLLIIALLIQGLLSENEAEEEVVIDEGGSYSISKNEVGADYDLLIATITDSDFDDQPTRIKNLNEDMESVLLDYDGQNYLVSVGPDFLGEYKARIDSEKSASFLQLNIDSSSN</sequence>
<keyword evidence="3" id="KW-1185">Reference proteome</keyword>
<dbReference type="AlphaFoldDB" id="A0AAU9JRY0"/>
<reference evidence="2" key="1">
    <citation type="submission" date="2021-09" db="EMBL/GenBank/DDBJ databases">
        <authorList>
            <consortium name="AG Swart"/>
            <person name="Singh M."/>
            <person name="Singh A."/>
            <person name="Seah K."/>
            <person name="Emmerich C."/>
        </authorList>
    </citation>
    <scope>NUCLEOTIDE SEQUENCE</scope>
    <source>
        <strain evidence="2">ATCC30299</strain>
    </source>
</reference>
<organism evidence="2 3">
    <name type="scientific">Blepharisma stoltei</name>
    <dbReference type="NCBI Taxonomy" id="1481888"/>
    <lineage>
        <taxon>Eukaryota</taxon>
        <taxon>Sar</taxon>
        <taxon>Alveolata</taxon>
        <taxon>Ciliophora</taxon>
        <taxon>Postciliodesmatophora</taxon>
        <taxon>Heterotrichea</taxon>
        <taxon>Heterotrichida</taxon>
        <taxon>Blepharismidae</taxon>
        <taxon>Blepharisma</taxon>
    </lineage>
</organism>